<gene>
    <name evidence="4" type="ORF">PLANPX_2536</name>
</gene>
<dbReference type="GO" id="GO:0008199">
    <property type="term" value="F:ferric iron binding"/>
    <property type="evidence" value="ECO:0007669"/>
    <property type="project" value="InterPro"/>
</dbReference>
<evidence type="ECO:0000256" key="1">
    <source>
        <dbReference type="ARBA" id="ARBA00009497"/>
    </source>
</evidence>
<dbReference type="PRINTS" id="PR01346">
    <property type="entry name" value="HELNAPAPROT"/>
</dbReference>
<dbReference type="Pfam" id="PF00210">
    <property type="entry name" value="Ferritin"/>
    <property type="match status" value="1"/>
</dbReference>
<dbReference type="AlphaFoldDB" id="A0A5K7X812"/>
<dbReference type="PANTHER" id="PTHR42932:SF1">
    <property type="entry name" value="GENERAL STRESS PROTEIN 20U"/>
    <property type="match status" value="1"/>
</dbReference>
<comment type="similarity">
    <text evidence="1 2">Belongs to the Dps family.</text>
</comment>
<evidence type="ECO:0000313" key="5">
    <source>
        <dbReference type="Proteomes" id="UP000326837"/>
    </source>
</evidence>
<dbReference type="EMBL" id="AP021861">
    <property type="protein sequence ID" value="BBO32924.1"/>
    <property type="molecule type" value="Genomic_DNA"/>
</dbReference>
<dbReference type="SUPFAM" id="SSF47240">
    <property type="entry name" value="Ferritin-like"/>
    <property type="match status" value="1"/>
</dbReference>
<proteinExistence type="inferred from homology"/>
<accession>A0A5K7X812</accession>
<dbReference type="Gene3D" id="1.20.1260.10">
    <property type="match status" value="1"/>
</dbReference>
<dbReference type="InterPro" id="IPR002177">
    <property type="entry name" value="DPS_DNA-bd"/>
</dbReference>
<dbReference type="Proteomes" id="UP000326837">
    <property type="component" value="Chromosome"/>
</dbReference>
<evidence type="ECO:0000313" key="4">
    <source>
        <dbReference type="EMBL" id="BBO32924.1"/>
    </source>
</evidence>
<protein>
    <submittedName>
        <fullName evidence="4">DNA protection during starvation protein</fullName>
    </submittedName>
</protein>
<organism evidence="4 5">
    <name type="scientific">Lacipirellula parvula</name>
    <dbReference type="NCBI Taxonomy" id="2650471"/>
    <lineage>
        <taxon>Bacteria</taxon>
        <taxon>Pseudomonadati</taxon>
        <taxon>Planctomycetota</taxon>
        <taxon>Planctomycetia</taxon>
        <taxon>Pirellulales</taxon>
        <taxon>Lacipirellulaceae</taxon>
        <taxon>Lacipirellula</taxon>
    </lineage>
</organism>
<keyword evidence="5" id="KW-1185">Reference proteome</keyword>
<feature type="domain" description="Ferritin/DPS" evidence="3">
    <location>
        <begin position="49"/>
        <end position="193"/>
    </location>
</feature>
<dbReference type="InterPro" id="IPR023188">
    <property type="entry name" value="DPS_DNA-bd_CS"/>
</dbReference>
<dbReference type="GO" id="GO:0016722">
    <property type="term" value="F:oxidoreductase activity, acting on metal ions"/>
    <property type="evidence" value="ECO:0007669"/>
    <property type="project" value="InterPro"/>
</dbReference>
<dbReference type="InterPro" id="IPR012347">
    <property type="entry name" value="Ferritin-like"/>
</dbReference>
<dbReference type="InterPro" id="IPR008331">
    <property type="entry name" value="Ferritin_DPS_dom"/>
</dbReference>
<dbReference type="KEGG" id="lpav:PLANPX_2536"/>
<dbReference type="CDD" id="cd01043">
    <property type="entry name" value="DPS"/>
    <property type="match status" value="1"/>
</dbReference>
<evidence type="ECO:0000259" key="3">
    <source>
        <dbReference type="Pfam" id="PF00210"/>
    </source>
</evidence>
<dbReference type="RefSeq" id="WP_152098804.1">
    <property type="nucleotide sequence ID" value="NZ_AP021861.1"/>
</dbReference>
<dbReference type="PANTHER" id="PTHR42932">
    <property type="entry name" value="GENERAL STRESS PROTEIN 20U"/>
    <property type="match status" value="1"/>
</dbReference>
<dbReference type="PROSITE" id="PS00818">
    <property type="entry name" value="DPS_1"/>
    <property type="match status" value="1"/>
</dbReference>
<evidence type="ECO:0000256" key="2">
    <source>
        <dbReference type="RuleBase" id="RU003875"/>
    </source>
</evidence>
<name>A0A5K7X812_9BACT</name>
<sequence length="200" mass="21845">MTTATKNAPTAGNRATPITNQKAHEIQAFGHVVAMPLALSEKVRKQSVDNLNQLLADTMTLRDMYKKHHWQVSGPTFYQLHLLFDKHFGEQSEIVDTIAERIMTLGGLSVAMAHDVAETTTIPRPPKGREEAPVQISRLLQAHEIVLQLSHTIAKEAADAGDDGTNDMVVGGVIRPNELQAWFLAEHLVNMPLAVADSGG</sequence>
<reference evidence="5" key="1">
    <citation type="submission" date="2019-10" db="EMBL/GenBank/DDBJ databases">
        <title>Lacipirellula parvula gen. nov., sp. nov., representing a lineage of planctomycetes widespread in freshwater anoxic habitats, and description of the family Lacipirellulaceae.</title>
        <authorList>
            <person name="Dedysh S.N."/>
            <person name="Kulichevskaya I.S."/>
            <person name="Beletsky A.V."/>
            <person name="Rakitin A.L."/>
            <person name="Mardanov A.V."/>
            <person name="Ivanova A.A."/>
            <person name="Saltykova V.X."/>
            <person name="Rijpstra W.I.C."/>
            <person name="Sinninghe Damste J.S."/>
            <person name="Ravin N.V."/>
        </authorList>
    </citation>
    <scope>NUCLEOTIDE SEQUENCE [LARGE SCALE GENOMIC DNA]</scope>
    <source>
        <strain evidence="5">PX69</strain>
    </source>
</reference>
<dbReference type="InterPro" id="IPR009078">
    <property type="entry name" value="Ferritin-like_SF"/>
</dbReference>